<proteinExistence type="predicted"/>
<gene>
    <name evidence="1" type="ORF">SDC9_65229</name>
</gene>
<dbReference type="EMBL" id="VSSQ01003053">
    <property type="protein sequence ID" value="MPM18813.1"/>
    <property type="molecule type" value="Genomic_DNA"/>
</dbReference>
<dbReference type="AlphaFoldDB" id="A0A644XX00"/>
<comment type="caution">
    <text evidence="1">The sequence shown here is derived from an EMBL/GenBank/DDBJ whole genome shotgun (WGS) entry which is preliminary data.</text>
</comment>
<name>A0A644XX00_9ZZZZ</name>
<sequence>MVIGKAVLVKIGGVDDRLDGEKLRRCDDGLILLVAGETAGGFSLVQMRKQSFEHLRLMEVPFISFRRFDGFVDPALHHLHVGKDELQLDDFNVPQRICSALHVDDVFIVEAAHHMNHSGRLPDIGQKFVAKSLSLGSALHQARDVHKFHHGGGSFLGVIKFREPCEPQVGDRHHTHIGIDGAERIVRALGAGARDGVK</sequence>
<reference evidence="1" key="1">
    <citation type="submission" date="2019-08" db="EMBL/GenBank/DDBJ databases">
        <authorList>
            <person name="Kucharzyk K."/>
            <person name="Murdoch R.W."/>
            <person name="Higgins S."/>
            <person name="Loffler F."/>
        </authorList>
    </citation>
    <scope>NUCLEOTIDE SEQUENCE</scope>
</reference>
<accession>A0A644XX00</accession>
<evidence type="ECO:0000313" key="1">
    <source>
        <dbReference type="EMBL" id="MPM18813.1"/>
    </source>
</evidence>
<organism evidence="1">
    <name type="scientific">bioreactor metagenome</name>
    <dbReference type="NCBI Taxonomy" id="1076179"/>
    <lineage>
        <taxon>unclassified sequences</taxon>
        <taxon>metagenomes</taxon>
        <taxon>ecological metagenomes</taxon>
    </lineage>
</organism>
<protein>
    <submittedName>
        <fullName evidence="1">Uncharacterized protein</fullName>
    </submittedName>
</protein>